<proteinExistence type="predicted"/>
<sequence length="720" mass="79646">MAKKFILKILHDIRPTTAAGRVDWDRIGQTKDTLRLRKNNERSATASPAFQLLAKPRSSGISRPVFGRPSFSLRIPFRLRPVLFSVAPLLFILVCTAIVWNIHITQRELIAQGQQAKTHFEEGLTALFASDPARAQEAFEQAENIFRASREKYISSSLLLSGFEYLPFASAKMRAAENLFLAGEHAAAGARHSAQALALWGKVLPEVMGDENQSAALLEDFGRVGRIEEEFQQAALHFDQMRTFLSQIDQSDLPQSYRGQFELLQNALARTEASLGSFGEFARALSLIFGFEDPRFYLIILQNSSELRPTGGFAGNVLELMVSGGQIASLRVRDVYDIDGQIIEHTVPPKPIQDISTAWSLHDANWFRDFPTSAQKLSGFYEEVERKKPAGIFAVNSSVLERILAVIGPLALPSGQTFEGGSAVDTINRLGLLQRPGETLQAQVLGELLDALLEYTNDMAPDKKQGFVGALSESIAAHDLMAWFPDERAQKLARLLGIDGALSADTQDMLAVVHANINGFKTDARIQEEQELETEIGPGGEIIHTLTLIRRHTASSSLQDLLYGRVNKDYVRLYVPQGSRLLFASGNTRETPKPQEDYEALGFKVDETVAKSEAGVKVHDPSGIEEFEESGFTVFAGWSFTGPGEATTLIFQWQAPKNALVQNDSGSRAWSMKVFKQPGVQPYFSARLNIANGDLQWQHPTPFPARTLFSRDIILSALLK</sequence>
<dbReference type="Pfam" id="PF13196">
    <property type="entry name" value="DUF4012"/>
    <property type="match status" value="1"/>
</dbReference>
<evidence type="ECO:0000313" key="2">
    <source>
        <dbReference type="EMBL" id="OHA48499.1"/>
    </source>
</evidence>
<keyword evidence="1" id="KW-0472">Membrane</keyword>
<protein>
    <recommendedName>
        <fullName evidence="4">DUF4012 domain-containing protein</fullName>
    </recommendedName>
</protein>
<evidence type="ECO:0000313" key="3">
    <source>
        <dbReference type="Proteomes" id="UP000177629"/>
    </source>
</evidence>
<dbReference type="EMBL" id="MHSS01000006">
    <property type="protein sequence ID" value="OHA48499.1"/>
    <property type="molecule type" value="Genomic_DNA"/>
</dbReference>
<comment type="caution">
    <text evidence="2">The sequence shown here is derived from an EMBL/GenBank/DDBJ whole genome shotgun (WGS) entry which is preliminary data.</text>
</comment>
<feature type="transmembrane region" description="Helical" evidence="1">
    <location>
        <begin position="82"/>
        <end position="102"/>
    </location>
</feature>
<gene>
    <name evidence="2" type="ORF">A2806_02780</name>
</gene>
<dbReference type="InterPro" id="IPR025101">
    <property type="entry name" value="DUF4012"/>
</dbReference>
<keyword evidence="1" id="KW-0812">Transmembrane</keyword>
<dbReference type="AlphaFoldDB" id="A0A1G2PL55"/>
<dbReference type="Proteomes" id="UP000177629">
    <property type="component" value="Unassembled WGS sequence"/>
</dbReference>
<evidence type="ECO:0008006" key="4">
    <source>
        <dbReference type="Google" id="ProtNLM"/>
    </source>
</evidence>
<name>A0A1G2PL55_9BACT</name>
<accession>A0A1G2PL55</accession>
<evidence type="ECO:0000256" key="1">
    <source>
        <dbReference type="SAM" id="Phobius"/>
    </source>
</evidence>
<keyword evidence="1" id="KW-1133">Transmembrane helix</keyword>
<dbReference type="STRING" id="1802362.A2806_02780"/>
<organism evidence="2 3">
    <name type="scientific">Candidatus Terrybacteria bacterium RIFCSPHIGHO2_01_FULL_48_17</name>
    <dbReference type="NCBI Taxonomy" id="1802362"/>
    <lineage>
        <taxon>Bacteria</taxon>
        <taxon>Candidatus Terryibacteriota</taxon>
    </lineage>
</organism>
<reference evidence="2 3" key="1">
    <citation type="journal article" date="2016" name="Nat. Commun.">
        <title>Thousands of microbial genomes shed light on interconnected biogeochemical processes in an aquifer system.</title>
        <authorList>
            <person name="Anantharaman K."/>
            <person name="Brown C.T."/>
            <person name="Hug L.A."/>
            <person name="Sharon I."/>
            <person name="Castelle C.J."/>
            <person name="Probst A.J."/>
            <person name="Thomas B.C."/>
            <person name="Singh A."/>
            <person name="Wilkins M.J."/>
            <person name="Karaoz U."/>
            <person name="Brodie E.L."/>
            <person name="Williams K.H."/>
            <person name="Hubbard S.S."/>
            <person name="Banfield J.F."/>
        </authorList>
    </citation>
    <scope>NUCLEOTIDE SEQUENCE [LARGE SCALE GENOMIC DNA]</scope>
</reference>